<reference evidence="6" key="1">
    <citation type="submission" date="2018-06" db="EMBL/GenBank/DDBJ databases">
        <authorList>
            <person name="Zhirakovskaya E."/>
        </authorList>
    </citation>
    <scope>NUCLEOTIDE SEQUENCE</scope>
</reference>
<evidence type="ECO:0000313" key="6">
    <source>
        <dbReference type="EMBL" id="VAW19440.1"/>
    </source>
</evidence>
<dbReference type="Gene3D" id="3.60.15.10">
    <property type="entry name" value="Ribonuclease Z/Hydroxyacylglutathione hydrolase-like"/>
    <property type="match status" value="1"/>
</dbReference>
<evidence type="ECO:0000256" key="1">
    <source>
        <dbReference type="ARBA" id="ARBA00001947"/>
    </source>
</evidence>
<accession>A0A3B0TRU0</accession>
<dbReference type="SUPFAM" id="SSF56281">
    <property type="entry name" value="Metallo-hydrolase/oxidoreductase"/>
    <property type="match status" value="1"/>
</dbReference>
<name>A0A3B0TRU0_9ZZZZ</name>
<evidence type="ECO:0000256" key="3">
    <source>
        <dbReference type="ARBA" id="ARBA00022801"/>
    </source>
</evidence>
<keyword evidence="2" id="KW-0479">Metal-binding</keyword>
<dbReference type="InterPro" id="IPR051453">
    <property type="entry name" value="MBL_Glyoxalase_II"/>
</dbReference>
<keyword evidence="3 6" id="KW-0378">Hydrolase</keyword>
<gene>
    <name evidence="6" type="ORF">MNBD_BACTEROID05-732</name>
</gene>
<sequence length="218" mass="24606">MNLPENLILKQFEIGPLNNFLYFIGDEQTKEIAVVDPAWDVPFLCEEAKKNDYKITAIFLTHGHPDHVNGLDEILQTHDVPAYISKEEAPFLKPSHKNIVEISDEHILTVGNIDFECIVTAGHTPGCQSFRHKDVVLTGDALFIDGCGRVDLPGGDVQDTYYTLYEIMPTWPETNIIYPGHNYGPTPFATLESQRKTNPYLTCQSYEEFLSTRMGLSI</sequence>
<evidence type="ECO:0000256" key="2">
    <source>
        <dbReference type="ARBA" id="ARBA00022723"/>
    </source>
</evidence>
<proteinExistence type="predicted"/>
<dbReference type="PANTHER" id="PTHR46233:SF3">
    <property type="entry name" value="HYDROXYACYLGLUTATHIONE HYDROLASE GLOC"/>
    <property type="match status" value="1"/>
</dbReference>
<evidence type="ECO:0000256" key="4">
    <source>
        <dbReference type="ARBA" id="ARBA00022833"/>
    </source>
</evidence>
<evidence type="ECO:0000259" key="5">
    <source>
        <dbReference type="SMART" id="SM00849"/>
    </source>
</evidence>
<comment type="cofactor">
    <cofactor evidence="1">
        <name>Zn(2+)</name>
        <dbReference type="ChEBI" id="CHEBI:29105"/>
    </cofactor>
</comment>
<dbReference type="GO" id="GO:0016787">
    <property type="term" value="F:hydrolase activity"/>
    <property type="evidence" value="ECO:0007669"/>
    <property type="project" value="UniProtKB-KW"/>
</dbReference>
<dbReference type="SMART" id="SM00849">
    <property type="entry name" value="Lactamase_B"/>
    <property type="match status" value="1"/>
</dbReference>
<dbReference type="EMBL" id="UOEN01000472">
    <property type="protein sequence ID" value="VAW19440.1"/>
    <property type="molecule type" value="Genomic_DNA"/>
</dbReference>
<dbReference type="InterPro" id="IPR036866">
    <property type="entry name" value="RibonucZ/Hydroxyglut_hydro"/>
</dbReference>
<dbReference type="Pfam" id="PF00753">
    <property type="entry name" value="Lactamase_B"/>
    <property type="match status" value="1"/>
</dbReference>
<feature type="domain" description="Metallo-beta-lactamase" evidence="5">
    <location>
        <begin position="18"/>
        <end position="181"/>
    </location>
</feature>
<dbReference type="GO" id="GO:0046872">
    <property type="term" value="F:metal ion binding"/>
    <property type="evidence" value="ECO:0007669"/>
    <property type="project" value="UniProtKB-KW"/>
</dbReference>
<dbReference type="AlphaFoldDB" id="A0A3B0TRU0"/>
<dbReference type="InterPro" id="IPR001279">
    <property type="entry name" value="Metallo-B-lactamas"/>
</dbReference>
<protein>
    <submittedName>
        <fullName evidence="6">MBL-fold metallo-hydrolase superfamily</fullName>
    </submittedName>
</protein>
<organism evidence="6">
    <name type="scientific">hydrothermal vent metagenome</name>
    <dbReference type="NCBI Taxonomy" id="652676"/>
    <lineage>
        <taxon>unclassified sequences</taxon>
        <taxon>metagenomes</taxon>
        <taxon>ecological metagenomes</taxon>
    </lineage>
</organism>
<dbReference type="PANTHER" id="PTHR46233">
    <property type="entry name" value="HYDROXYACYLGLUTATHIONE HYDROLASE GLOC"/>
    <property type="match status" value="1"/>
</dbReference>
<keyword evidence="4" id="KW-0862">Zinc</keyword>